<comment type="caution">
    <text evidence="14">The sequence shown here is derived from an EMBL/GenBank/DDBJ whole genome shotgun (WGS) entry which is preliminary data.</text>
</comment>
<dbReference type="PANTHER" id="PTHR11458:SF0">
    <property type="entry name" value="DELTA-AMINOLEVULINIC ACID DEHYDRATASE"/>
    <property type="match status" value="1"/>
</dbReference>
<comment type="catalytic activity">
    <reaction evidence="9">
        <text>2 5-aminolevulinate = porphobilinogen + 2 H2O + H(+)</text>
        <dbReference type="Rhea" id="RHEA:24064"/>
        <dbReference type="ChEBI" id="CHEBI:15377"/>
        <dbReference type="ChEBI" id="CHEBI:15378"/>
        <dbReference type="ChEBI" id="CHEBI:58126"/>
        <dbReference type="ChEBI" id="CHEBI:356416"/>
        <dbReference type="EC" id="4.2.1.24"/>
    </reaction>
</comment>
<dbReference type="PIRSF" id="PIRSF001415">
    <property type="entry name" value="Porphbilin_synth"/>
    <property type="match status" value="1"/>
</dbReference>
<feature type="active site" description="Schiff-base intermediate with substrate" evidence="10">
    <location>
        <position position="188"/>
    </location>
</feature>
<dbReference type="Pfam" id="PF00490">
    <property type="entry name" value="ALAD"/>
    <property type="match status" value="1"/>
</dbReference>
<feature type="binding site" evidence="11">
    <location>
        <position position="267"/>
    </location>
    <ligand>
        <name>5-aminolevulinate</name>
        <dbReference type="ChEBI" id="CHEBI:356416"/>
        <label>2</label>
    </ligand>
</feature>
<feature type="active site" description="Schiff-base intermediate with substrate" evidence="10">
    <location>
        <position position="241"/>
    </location>
</feature>
<comment type="similarity">
    <text evidence="2 13">Belongs to the ALAD family.</text>
</comment>
<feature type="binding site" evidence="12">
    <location>
        <position position="114"/>
    </location>
    <ligand>
        <name>Zn(2+)</name>
        <dbReference type="ChEBI" id="CHEBI:29105"/>
        <note>catalytic</note>
    </ligand>
</feature>
<dbReference type="GO" id="GO:0006782">
    <property type="term" value="P:protoporphyrinogen IX biosynthetic process"/>
    <property type="evidence" value="ECO:0007669"/>
    <property type="project" value="UniProtKB-UniPathway"/>
</dbReference>
<dbReference type="AlphaFoldDB" id="A0A2P2DVC6"/>
<evidence type="ECO:0000256" key="12">
    <source>
        <dbReference type="PIRSR" id="PIRSR001415-3"/>
    </source>
</evidence>
<dbReference type="GO" id="GO:0008270">
    <property type="term" value="F:zinc ion binding"/>
    <property type="evidence" value="ECO:0007669"/>
    <property type="project" value="TreeGrafter"/>
</dbReference>
<feature type="binding site" evidence="11">
    <location>
        <position position="198"/>
    </location>
    <ligand>
        <name>5-aminolevulinate</name>
        <dbReference type="ChEBI" id="CHEBI:356416"/>
        <label>1</label>
    </ligand>
</feature>
<evidence type="ECO:0000256" key="10">
    <source>
        <dbReference type="PIRSR" id="PIRSR001415-1"/>
    </source>
</evidence>
<evidence type="ECO:0000256" key="5">
    <source>
        <dbReference type="ARBA" id="ARBA00023133"/>
    </source>
</evidence>
<gene>
    <name evidence="14" type="primary">hemB</name>
    <name evidence="14" type="ORF">LPTSP4_01080</name>
</gene>
<evidence type="ECO:0000256" key="11">
    <source>
        <dbReference type="PIRSR" id="PIRSR001415-2"/>
    </source>
</evidence>
<evidence type="ECO:0000313" key="14">
    <source>
        <dbReference type="EMBL" id="GBF48608.1"/>
    </source>
</evidence>
<dbReference type="SUPFAM" id="SSF51569">
    <property type="entry name" value="Aldolase"/>
    <property type="match status" value="1"/>
</dbReference>
<dbReference type="PRINTS" id="PR00144">
    <property type="entry name" value="DALDHYDRTASE"/>
</dbReference>
<evidence type="ECO:0000256" key="3">
    <source>
        <dbReference type="ARBA" id="ARBA00012053"/>
    </source>
</evidence>
<evidence type="ECO:0000256" key="4">
    <source>
        <dbReference type="ARBA" id="ARBA00020771"/>
    </source>
</evidence>
<dbReference type="SMART" id="SM01004">
    <property type="entry name" value="ALAD"/>
    <property type="match status" value="1"/>
</dbReference>
<accession>A0A2P2DVC6</accession>
<dbReference type="EC" id="4.2.1.24" evidence="3"/>
<comment type="pathway">
    <text evidence="1">Porphyrin-containing compound metabolism; protoporphyrin-IX biosynthesis; coproporphyrinogen-III from 5-aminolevulinate: step 1/4.</text>
</comment>
<keyword evidence="15" id="KW-1185">Reference proteome</keyword>
<organism evidence="14 15">
    <name type="scientific">Leptospira ryugenii</name>
    <dbReference type="NCBI Taxonomy" id="1917863"/>
    <lineage>
        <taxon>Bacteria</taxon>
        <taxon>Pseudomonadati</taxon>
        <taxon>Spirochaetota</taxon>
        <taxon>Spirochaetia</taxon>
        <taxon>Leptospirales</taxon>
        <taxon>Leptospiraceae</taxon>
        <taxon>Leptospira</taxon>
    </lineage>
</organism>
<dbReference type="NCBIfam" id="NF006762">
    <property type="entry name" value="PRK09283.1"/>
    <property type="match status" value="1"/>
</dbReference>
<feature type="binding site" evidence="11">
    <location>
        <position position="306"/>
    </location>
    <ligand>
        <name>5-aminolevulinate</name>
        <dbReference type="ChEBI" id="CHEBI:356416"/>
        <label>2</label>
    </ligand>
</feature>
<feature type="binding site" evidence="11">
    <location>
        <position position="210"/>
    </location>
    <ligand>
        <name>5-aminolevulinate</name>
        <dbReference type="ChEBI" id="CHEBI:356416"/>
        <label>1</label>
    </ligand>
</feature>
<evidence type="ECO:0000256" key="6">
    <source>
        <dbReference type="ARBA" id="ARBA00023239"/>
    </source>
</evidence>
<dbReference type="GO" id="GO:0004655">
    <property type="term" value="F:porphobilinogen synthase activity"/>
    <property type="evidence" value="ECO:0007669"/>
    <property type="project" value="UniProtKB-EC"/>
</dbReference>
<dbReference type="InterPro" id="IPR001731">
    <property type="entry name" value="ALAD"/>
</dbReference>
<evidence type="ECO:0000256" key="1">
    <source>
        <dbReference type="ARBA" id="ARBA00004694"/>
    </source>
</evidence>
<keyword evidence="7" id="KW-0627">Porphyrin biosynthesis</keyword>
<dbReference type="EMBL" id="BFBB01000001">
    <property type="protein sequence ID" value="GBF48608.1"/>
    <property type="molecule type" value="Genomic_DNA"/>
</dbReference>
<feature type="binding site" evidence="12">
    <location>
        <position position="112"/>
    </location>
    <ligand>
        <name>Zn(2+)</name>
        <dbReference type="ChEBI" id="CHEBI:29105"/>
        <note>catalytic</note>
    </ligand>
</feature>
<sequence>MMNLRRTKQNQNLIQLTDSSSLSHKKMIQPIFCVEGLHSKESLESLNNVYRDTETTILETIESDQKKGVQHFLLFLVPKTKSNEVFPNQFIERTIGSIKRKFPDIFLWLDTCFCSYSTHGHCGQINQMGEIDNSLSLITLSKLALLYAQSGADGIAPSDMMDGRVASHRRILDENQFSNVPILSYSTKFKSNFYGPFRSLADSKPQVGDRSTYQLFVGDRETAIRASIRDANEGADLLMVKPGMTSIDLLSEIQKKTLLPVGAYQVSSEYAAINLLAENQFLKREDALIETWQVFQRAGASFLISYAAREAKELWI</sequence>
<feature type="binding site" evidence="12">
    <location>
        <position position="122"/>
    </location>
    <ligand>
        <name>Zn(2+)</name>
        <dbReference type="ChEBI" id="CHEBI:29105"/>
        <note>catalytic</note>
    </ligand>
</feature>
<dbReference type="RefSeq" id="WP_108972592.1">
    <property type="nucleotide sequence ID" value="NZ_BFBB01000001.1"/>
</dbReference>
<dbReference type="Proteomes" id="UP000245133">
    <property type="component" value="Unassembled WGS sequence"/>
</dbReference>
<evidence type="ECO:0000256" key="7">
    <source>
        <dbReference type="ARBA" id="ARBA00023244"/>
    </source>
</evidence>
<protein>
    <recommendedName>
        <fullName evidence="4">Delta-aminolevulinic acid dehydratase</fullName>
        <ecNumber evidence="3">4.2.1.24</ecNumber>
    </recommendedName>
    <alternativeName>
        <fullName evidence="8">Porphobilinogen synthase</fullName>
    </alternativeName>
</protein>
<reference evidence="14 15" key="1">
    <citation type="submission" date="2018-02" db="EMBL/GenBank/DDBJ databases">
        <title>Novel Leptospira species isolated from soil and water in Japan.</title>
        <authorList>
            <person name="Nakao R."/>
            <person name="Masuzawa T."/>
        </authorList>
    </citation>
    <scope>NUCLEOTIDE SEQUENCE [LARGE SCALE GENOMIC DNA]</scope>
    <source>
        <strain evidence="14 15">YH101</strain>
    </source>
</reference>
<dbReference type="InterPro" id="IPR013785">
    <property type="entry name" value="Aldolase_TIM"/>
</dbReference>
<keyword evidence="12" id="KW-0862">Zinc</keyword>
<dbReference type="GO" id="GO:0005829">
    <property type="term" value="C:cytosol"/>
    <property type="evidence" value="ECO:0007669"/>
    <property type="project" value="TreeGrafter"/>
</dbReference>
<proteinExistence type="inferred from homology"/>
<keyword evidence="6" id="KW-0456">Lyase</keyword>
<evidence type="ECO:0000256" key="9">
    <source>
        <dbReference type="ARBA" id="ARBA00047651"/>
    </source>
</evidence>
<keyword evidence="5" id="KW-0350">Heme biosynthesis</keyword>
<dbReference type="PANTHER" id="PTHR11458">
    <property type="entry name" value="DELTA-AMINOLEVULINIC ACID DEHYDRATASE"/>
    <property type="match status" value="1"/>
</dbReference>
<dbReference type="OrthoDB" id="9805001at2"/>
<evidence type="ECO:0000256" key="8">
    <source>
        <dbReference type="ARBA" id="ARBA00032837"/>
    </source>
</evidence>
<evidence type="ECO:0000313" key="15">
    <source>
        <dbReference type="Proteomes" id="UP000245133"/>
    </source>
</evidence>
<dbReference type="Gene3D" id="3.20.20.70">
    <property type="entry name" value="Aldolase class I"/>
    <property type="match status" value="1"/>
</dbReference>
<evidence type="ECO:0000256" key="13">
    <source>
        <dbReference type="RuleBase" id="RU004161"/>
    </source>
</evidence>
<keyword evidence="12" id="KW-0479">Metal-binding</keyword>
<name>A0A2P2DVC6_9LEPT</name>
<dbReference type="UniPathway" id="UPA00251">
    <property type="reaction ID" value="UER00318"/>
</dbReference>
<evidence type="ECO:0000256" key="2">
    <source>
        <dbReference type="ARBA" id="ARBA00008055"/>
    </source>
</evidence>